<evidence type="ECO:0000313" key="2">
    <source>
        <dbReference type="Proteomes" id="UP000756346"/>
    </source>
</evidence>
<sequence>MAHCVWWGLDHASVLQPLRCEPTEAGPPQWARRLNHCRGRQAAPVATPSHDRVRHLQETRRHCSIQYWRRIPSSSRAFDEKGQTPSHLLLNPSLWYRVLPGWDDEWKWLLFNRQSGTQRRLNLSSQAYQPAPTTRTTSDEYVKMQVPARQFTDHATVTLAAPVL</sequence>
<gene>
    <name evidence="1" type="ORF">B0I36DRAFT_107120</name>
</gene>
<protein>
    <submittedName>
        <fullName evidence="1">Uncharacterized protein</fullName>
    </submittedName>
</protein>
<keyword evidence="2" id="KW-1185">Reference proteome</keyword>
<dbReference type="Proteomes" id="UP000756346">
    <property type="component" value="Unassembled WGS sequence"/>
</dbReference>
<evidence type="ECO:0000313" key="1">
    <source>
        <dbReference type="EMBL" id="KAH7033286.1"/>
    </source>
</evidence>
<name>A0A9P8Y9X6_9PEZI</name>
<dbReference type="EMBL" id="JAGTJQ010000004">
    <property type="protein sequence ID" value="KAH7033286.1"/>
    <property type="molecule type" value="Genomic_DNA"/>
</dbReference>
<organism evidence="1 2">
    <name type="scientific">Microdochium trichocladiopsis</name>
    <dbReference type="NCBI Taxonomy" id="1682393"/>
    <lineage>
        <taxon>Eukaryota</taxon>
        <taxon>Fungi</taxon>
        <taxon>Dikarya</taxon>
        <taxon>Ascomycota</taxon>
        <taxon>Pezizomycotina</taxon>
        <taxon>Sordariomycetes</taxon>
        <taxon>Xylariomycetidae</taxon>
        <taxon>Xylariales</taxon>
        <taxon>Microdochiaceae</taxon>
        <taxon>Microdochium</taxon>
    </lineage>
</organism>
<accession>A0A9P8Y9X6</accession>
<dbReference type="GeneID" id="70177367"/>
<proteinExistence type="predicted"/>
<comment type="caution">
    <text evidence="1">The sequence shown here is derived from an EMBL/GenBank/DDBJ whole genome shotgun (WGS) entry which is preliminary data.</text>
</comment>
<reference evidence="1" key="1">
    <citation type="journal article" date="2021" name="Nat. Commun.">
        <title>Genetic determinants of endophytism in the Arabidopsis root mycobiome.</title>
        <authorList>
            <person name="Mesny F."/>
            <person name="Miyauchi S."/>
            <person name="Thiergart T."/>
            <person name="Pickel B."/>
            <person name="Atanasova L."/>
            <person name="Karlsson M."/>
            <person name="Huettel B."/>
            <person name="Barry K.W."/>
            <person name="Haridas S."/>
            <person name="Chen C."/>
            <person name="Bauer D."/>
            <person name="Andreopoulos W."/>
            <person name="Pangilinan J."/>
            <person name="LaButti K."/>
            <person name="Riley R."/>
            <person name="Lipzen A."/>
            <person name="Clum A."/>
            <person name="Drula E."/>
            <person name="Henrissat B."/>
            <person name="Kohler A."/>
            <person name="Grigoriev I.V."/>
            <person name="Martin F.M."/>
            <person name="Hacquard S."/>
        </authorList>
    </citation>
    <scope>NUCLEOTIDE SEQUENCE</scope>
    <source>
        <strain evidence="1">MPI-CAGE-CH-0230</strain>
    </source>
</reference>
<dbReference type="AlphaFoldDB" id="A0A9P8Y9X6"/>
<dbReference type="RefSeq" id="XP_046014118.1">
    <property type="nucleotide sequence ID" value="XM_046147821.1"/>
</dbReference>